<feature type="transmembrane region" description="Helical" evidence="1">
    <location>
        <begin position="102"/>
        <end position="122"/>
    </location>
</feature>
<accession>A0A1Y4LYG6</accession>
<keyword evidence="1" id="KW-0812">Transmembrane</keyword>
<dbReference type="Pfam" id="PF07314">
    <property type="entry name" value="Lit"/>
    <property type="match status" value="1"/>
</dbReference>
<keyword evidence="1" id="KW-0472">Membrane</keyword>
<evidence type="ECO:0000313" key="3">
    <source>
        <dbReference type="Proteomes" id="UP000195447"/>
    </source>
</evidence>
<feature type="transmembrane region" description="Helical" evidence="1">
    <location>
        <begin position="7"/>
        <end position="26"/>
    </location>
</feature>
<evidence type="ECO:0000313" key="2">
    <source>
        <dbReference type="EMBL" id="OUP61628.1"/>
    </source>
</evidence>
<dbReference type="NCBIfam" id="TIGR01906">
    <property type="entry name" value="integ_TIGR01906"/>
    <property type="match status" value="1"/>
</dbReference>
<dbReference type="InterPro" id="IPR010178">
    <property type="entry name" value="Lit"/>
</dbReference>
<keyword evidence="1" id="KW-1133">Transmembrane helix</keyword>
<keyword evidence="3" id="KW-1185">Reference proteome</keyword>
<evidence type="ECO:0000256" key="1">
    <source>
        <dbReference type="SAM" id="Phobius"/>
    </source>
</evidence>
<dbReference type="EMBL" id="NFKM01000002">
    <property type="protein sequence ID" value="OUP61628.1"/>
    <property type="molecule type" value="Genomic_DNA"/>
</dbReference>
<sequence length="230" mass="26678">MKSFISFIWGLMFIVCAAVFSIQSIALDPDFYTTRYEQMELASDLNVSNQDLNDSIIVLLDYIQDNRQDMDITITRNGQAVEAFNTKEKTHMVDVKALYQNAITVGIVCFVFMIGILVYFFVKEKKLMISYLSKGMIQASICLGIVLLFFGMWIAYDFTGFWTWFHTVFFSNDLWLLDPRTDFMICMLPEIIFNQLVISIIIEFVLMVAIALAFSIYYQFKKAPIGFDRK</sequence>
<proteinExistence type="predicted"/>
<gene>
    <name evidence="2" type="ORF">B5F14_01360</name>
</gene>
<reference evidence="3" key="1">
    <citation type="submission" date="2017-04" db="EMBL/GenBank/DDBJ databases">
        <title>Function of individual gut microbiota members based on whole genome sequencing of pure cultures obtained from chicken caecum.</title>
        <authorList>
            <person name="Medvecky M."/>
            <person name="Cejkova D."/>
            <person name="Polansky O."/>
            <person name="Karasova D."/>
            <person name="Kubasova T."/>
            <person name="Cizek A."/>
            <person name="Rychlik I."/>
        </authorList>
    </citation>
    <scope>NUCLEOTIDE SEQUENCE [LARGE SCALE GENOMIC DNA]</scope>
    <source>
        <strain evidence="3">An178</strain>
    </source>
</reference>
<feature type="transmembrane region" description="Helical" evidence="1">
    <location>
        <begin position="197"/>
        <end position="220"/>
    </location>
</feature>
<comment type="caution">
    <text evidence="2">The sequence shown here is derived from an EMBL/GenBank/DDBJ whole genome shotgun (WGS) entry which is preliminary data.</text>
</comment>
<protein>
    <recommendedName>
        <fullName evidence="4">TIGR01906 family membrane protein</fullName>
    </recommendedName>
</protein>
<dbReference type="RefSeq" id="WP_087158086.1">
    <property type="nucleotide sequence ID" value="NZ_JAQLWZ010000018.1"/>
</dbReference>
<feature type="transmembrane region" description="Helical" evidence="1">
    <location>
        <begin position="134"/>
        <end position="156"/>
    </location>
</feature>
<dbReference type="Proteomes" id="UP000195447">
    <property type="component" value="Unassembled WGS sequence"/>
</dbReference>
<dbReference type="AlphaFoldDB" id="A0A1Y4LYG6"/>
<evidence type="ECO:0008006" key="4">
    <source>
        <dbReference type="Google" id="ProtNLM"/>
    </source>
</evidence>
<name>A0A1Y4LYG6_9FIRM</name>
<organism evidence="2 3">
    <name type="scientific">Faecalitalea cylindroides</name>
    <dbReference type="NCBI Taxonomy" id="39483"/>
    <lineage>
        <taxon>Bacteria</taxon>
        <taxon>Bacillati</taxon>
        <taxon>Bacillota</taxon>
        <taxon>Erysipelotrichia</taxon>
        <taxon>Erysipelotrichales</taxon>
        <taxon>Erysipelotrichaceae</taxon>
        <taxon>Faecalitalea</taxon>
    </lineage>
</organism>